<dbReference type="PANTHER" id="PTHR10739">
    <property type="entry name" value="CYTIDYLYLTRANSFERASE"/>
    <property type="match status" value="1"/>
</dbReference>
<reference evidence="13" key="1">
    <citation type="submission" date="2019-09" db="EMBL/GenBank/DDBJ databases">
        <title>Organ-specific transcriptomic study of the physiology of the cattle tick, Rhipicephalus microplus.</title>
        <authorList>
            <person name="Tirloni L."/>
            <person name="Braz G."/>
            <person name="Gandara A.C.P."/>
            <person name="Sabadin G.A."/>
            <person name="da Silva R.M."/>
            <person name="Guizzo M.G."/>
            <person name="Machado J.A."/>
            <person name="Costa E.P."/>
            <person name="Gomes H.F."/>
            <person name="Moraes J."/>
            <person name="Mota M.B.S."/>
            <person name="Mesquita R.D."/>
            <person name="Alvarenga P.H."/>
            <person name="Alves F."/>
            <person name="Seixas A."/>
            <person name="da Fonseca R.N."/>
            <person name="Fogaca A."/>
            <person name="Logullo C."/>
            <person name="Tanaka A."/>
            <person name="Daffre S."/>
            <person name="Termignoni C."/>
            <person name="Vaz I.S.Jr."/>
            <person name="Oliveira P.L."/>
            <person name="Ribeiro J.M."/>
        </authorList>
    </citation>
    <scope>NUCLEOTIDE SEQUENCE</scope>
    <source>
        <strain evidence="13">Porto Alegre</strain>
    </source>
</reference>
<proteinExistence type="inferred from homology"/>
<dbReference type="Gene3D" id="3.40.50.620">
    <property type="entry name" value="HUPs"/>
    <property type="match status" value="1"/>
</dbReference>
<evidence type="ECO:0000256" key="10">
    <source>
        <dbReference type="ARBA" id="ARBA00026101"/>
    </source>
</evidence>
<dbReference type="NCBIfam" id="TIGR00125">
    <property type="entry name" value="cyt_tran_rel"/>
    <property type="match status" value="1"/>
</dbReference>
<dbReference type="GO" id="GO:0004105">
    <property type="term" value="F:choline-phosphate cytidylyltransferase activity"/>
    <property type="evidence" value="ECO:0007669"/>
    <property type="project" value="UniProtKB-EC"/>
</dbReference>
<organism evidence="13">
    <name type="scientific">Rhipicephalus microplus</name>
    <name type="common">Cattle tick</name>
    <name type="synonym">Boophilus microplus</name>
    <dbReference type="NCBI Taxonomy" id="6941"/>
    <lineage>
        <taxon>Eukaryota</taxon>
        <taxon>Metazoa</taxon>
        <taxon>Ecdysozoa</taxon>
        <taxon>Arthropoda</taxon>
        <taxon>Chelicerata</taxon>
        <taxon>Arachnida</taxon>
        <taxon>Acari</taxon>
        <taxon>Parasitiformes</taxon>
        <taxon>Ixodida</taxon>
        <taxon>Ixodoidea</taxon>
        <taxon>Ixodidae</taxon>
        <taxon>Rhipicephalinae</taxon>
        <taxon>Rhipicephalus</taxon>
        <taxon>Boophilus</taxon>
    </lineage>
</organism>
<keyword evidence="6" id="KW-0443">Lipid metabolism</keyword>
<feature type="domain" description="Cytidyltransferase-like" evidence="12">
    <location>
        <begin position="45"/>
        <end position="172"/>
    </location>
</feature>
<name>A0A6M2CN48_RHIMP</name>
<evidence type="ECO:0000256" key="11">
    <source>
        <dbReference type="SAM" id="Coils"/>
    </source>
</evidence>
<evidence type="ECO:0000256" key="9">
    <source>
        <dbReference type="ARBA" id="ARBA00025706"/>
    </source>
</evidence>
<dbReference type="InterPro" id="IPR014729">
    <property type="entry name" value="Rossmann-like_a/b/a_fold"/>
</dbReference>
<dbReference type="Pfam" id="PF01467">
    <property type="entry name" value="CTP_transf_like"/>
    <property type="match status" value="1"/>
</dbReference>
<dbReference type="CDD" id="cd02174">
    <property type="entry name" value="CCT"/>
    <property type="match status" value="1"/>
</dbReference>
<evidence type="ECO:0000256" key="3">
    <source>
        <dbReference type="ARBA" id="ARBA00022516"/>
    </source>
</evidence>
<evidence type="ECO:0000313" key="13">
    <source>
        <dbReference type="EMBL" id="NOV34961.1"/>
    </source>
</evidence>
<dbReference type="VEuPathDB" id="VectorBase:LOC119178093"/>
<evidence type="ECO:0000256" key="7">
    <source>
        <dbReference type="ARBA" id="ARBA00023209"/>
    </source>
</evidence>
<evidence type="ECO:0000256" key="5">
    <source>
        <dbReference type="ARBA" id="ARBA00022695"/>
    </source>
</evidence>
<keyword evidence="8" id="KW-1208">Phospholipid metabolism</keyword>
<keyword evidence="4 13" id="KW-0808">Transferase</keyword>
<keyword evidence="3" id="KW-0444">Lipid biosynthesis</keyword>
<evidence type="ECO:0000256" key="1">
    <source>
        <dbReference type="ARBA" id="ARBA00005189"/>
    </source>
</evidence>
<evidence type="ECO:0000256" key="6">
    <source>
        <dbReference type="ARBA" id="ARBA00023098"/>
    </source>
</evidence>
<dbReference type="UniPathway" id="UPA00753">
    <property type="reaction ID" value="UER00739"/>
</dbReference>
<keyword evidence="11" id="KW-0175">Coiled coil</keyword>
<dbReference type="InterPro" id="IPR004821">
    <property type="entry name" value="Cyt_trans-like"/>
</dbReference>
<keyword evidence="7" id="KW-0594">Phospholipid biosynthesis</keyword>
<dbReference type="FunFam" id="3.40.50.620:FF:000016">
    <property type="entry name" value="Putative choline-phosphate cytidylyltransferase B"/>
    <property type="match status" value="1"/>
</dbReference>
<keyword evidence="5 13" id="KW-0548">Nucleotidyltransferase</keyword>
<feature type="coiled-coil region" evidence="11">
    <location>
        <begin position="197"/>
        <end position="231"/>
    </location>
</feature>
<evidence type="ECO:0000256" key="2">
    <source>
        <dbReference type="ARBA" id="ARBA00010101"/>
    </source>
</evidence>
<evidence type="ECO:0000256" key="4">
    <source>
        <dbReference type="ARBA" id="ARBA00022679"/>
    </source>
</evidence>
<dbReference type="InterPro" id="IPR041723">
    <property type="entry name" value="CCT"/>
</dbReference>
<evidence type="ECO:0000256" key="8">
    <source>
        <dbReference type="ARBA" id="ARBA00023264"/>
    </source>
</evidence>
<dbReference type="EC" id="2.7.7.15" evidence="10"/>
<protein>
    <recommendedName>
        <fullName evidence="10">choline-phosphate cytidylyltransferase</fullName>
        <ecNumber evidence="10">2.7.7.15</ecNumber>
    </recommendedName>
</protein>
<dbReference type="OrthoDB" id="17102at2759"/>
<comment type="similarity">
    <text evidence="2">Belongs to the cytidylyltransferase family.</text>
</comment>
<accession>A0A6M2CN48</accession>
<evidence type="ECO:0000259" key="12">
    <source>
        <dbReference type="Pfam" id="PF01467"/>
    </source>
</evidence>
<dbReference type="AlphaFoldDB" id="A0A6M2CN48"/>
<dbReference type="PANTHER" id="PTHR10739:SF13">
    <property type="entry name" value="CHOLINE-PHOSPHATE CYTIDYLYLTRANSFERASE"/>
    <property type="match status" value="1"/>
</dbReference>
<comment type="pathway">
    <text evidence="1">Lipid metabolism.</text>
</comment>
<dbReference type="InterPro" id="IPR045049">
    <property type="entry name" value="Pcy1-like"/>
</dbReference>
<dbReference type="SUPFAM" id="SSF52374">
    <property type="entry name" value="Nucleotidylyl transferase"/>
    <property type="match status" value="1"/>
</dbReference>
<dbReference type="GO" id="GO:0031210">
    <property type="term" value="F:phosphatidylcholine binding"/>
    <property type="evidence" value="ECO:0007669"/>
    <property type="project" value="TreeGrafter"/>
</dbReference>
<sequence length="277" mass="32001">MTLCAPAPFSDEPAAVAEREKCDYSIKITKEMAASGQAPRPIRVYADGIYDLFHQGHARQLMQAKSAFPDVYLIVGVNSDQLTHTMKGRTVMTDGERYEAVRHCRYVDEVLRDAPWVIDEDFLQKNKIDFVAHDEIPYCMGNEEDVYKLIKEKGMFLATQRTDGISTSDLVARIVKDYDVYVRRNLARGYSARDMNVSFLNEKKFLLQNKMDDLKDKSKQLVQNLEGKRHEFLQKWEEKSREFIFNFLELFGREGRLLAVKDDQSSGHERAQQSTLP</sequence>
<comment type="pathway">
    <text evidence="9">Phospholipid metabolism; phosphatidylcholine biosynthesis; phosphatidylcholine from phosphocholine: step 1/2.</text>
</comment>
<dbReference type="EMBL" id="GHWJ01002224">
    <property type="protein sequence ID" value="NOV34961.1"/>
    <property type="molecule type" value="Transcribed_RNA"/>
</dbReference>